<name>A0A1G5S3E5_PSEXY</name>
<evidence type="ECO:0000256" key="1">
    <source>
        <dbReference type="ARBA" id="ARBA00005541"/>
    </source>
</evidence>
<evidence type="ECO:0000313" key="5">
    <source>
        <dbReference type="Proteomes" id="UP000199428"/>
    </source>
</evidence>
<dbReference type="PANTHER" id="PTHR38432">
    <property type="entry name" value="TELA-LIKE PROTEIN SAOUHSC_01408"/>
    <property type="match status" value="1"/>
</dbReference>
<accession>A0A1G5S3E5</accession>
<dbReference type="PIRSF" id="PIRSF026508">
    <property type="entry name" value="TelA"/>
    <property type="match status" value="1"/>
</dbReference>
<comment type="similarity">
    <text evidence="1 2">Belongs to the TelA family.</text>
</comment>
<dbReference type="AlphaFoldDB" id="A0A1G5S3E5"/>
<evidence type="ECO:0000256" key="2">
    <source>
        <dbReference type="PIRNR" id="PIRNR026508"/>
    </source>
</evidence>
<sequence length="373" mass="41945">MEFKTETPTLVFDGVAETQELPANADNEMKEEIILSEEEKAQVEAFAKQIDLSNSTAILNYGAGTQKKLSDFSEKALDSLRTKDMGEVGDMITKLIGELKNFDAAEEEKGLRALFKKSSNKITAMKSKYAKVETNVNVITTELEKHETTLLKDVAMLDQMYDANLAYFRELSMYIAAGKKKLEETRNGELVELQRKAQETGLAEDVQAAKDLAAKCDRFEKKIHDLQLTRTIALQSGPQIRMVQSSDTMMAEKIQSTIVNTIPLWKNQMVIAIGVEHSNQAAKAQREVSDMTNELLKKNADALKTATIETVKESERGIVDMETIKHTNEQLISTMDEVLKIQAEGKERRRNAEQELFQIEQELKTKLLEASKS</sequence>
<gene>
    <name evidence="4" type="ORF">SAMN02910350_02423</name>
</gene>
<evidence type="ECO:0000256" key="3">
    <source>
        <dbReference type="SAM" id="Coils"/>
    </source>
</evidence>
<dbReference type="RefSeq" id="WP_028247170.1">
    <property type="nucleotide sequence ID" value="NZ_FMWK01000015.1"/>
</dbReference>
<dbReference type="Pfam" id="PF05816">
    <property type="entry name" value="TelA"/>
    <property type="match status" value="1"/>
</dbReference>
<keyword evidence="3" id="KW-0175">Coiled coil</keyword>
<dbReference type="InterPro" id="IPR008863">
    <property type="entry name" value="Toxic_anion-R_TelA"/>
</dbReference>
<proteinExistence type="inferred from homology"/>
<evidence type="ECO:0000313" key="4">
    <source>
        <dbReference type="EMBL" id="SCZ80678.1"/>
    </source>
</evidence>
<reference evidence="4 5" key="1">
    <citation type="submission" date="2016-10" db="EMBL/GenBank/DDBJ databases">
        <authorList>
            <person name="de Groot N.N."/>
        </authorList>
    </citation>
    <scope>NUCLEOTIDE SEQUENCE [LARGE SCALE GENOMIC DNA]</scope>
    <source>
        <strain evidence="4 5">DSM 10317</strain>
    </source>
</reference>
<dbReference type="EMBL" id="FMWK01000015">
    <property type="protein sequence ID" value="SCZ80678.1"/>
    <property type="molecule type" value="Genomic_DNA"/>
</dbReference>
<dbReference type="Proteomes" id="UP000199428">
    <property type="component" value="Unassembled WGS sequence"/>
</dbReference>
<dbReference type="PANTHER" id="PTHR38432:SF1">
    <property type="entry name" value="TELA-LIKE PROTEIN SAOUHSC_01408"/>
    <property type="match status" value="1"/>
</dbReference>
<feature type="coiled-coil region" evidence="3">
    <location>
        <begin position="342"/>
        <end position="369"/>
    </location>
</feature>
<protein>
    <submittedName>
        <fullName evidence="4">Uncharacterized conserved protein YaaN involved in tellurite resistance</fullName>
    </submittedName>
</protein>
<organism evidence="4 5">
    <name type="scientific">Pseudobutyrivibrio xylanivorans</name>
    <dbReference type="NCBI Taxonomy" id="185007"/>
    <lineage>
        <taxon>Bacteria</taxon>
        <taxon>Bacillati</taxon>
        <taxon>Bacillota</taxon>
        <taxon>Clostridia</taxon>
        <taxon>Lachnospirales</taxon>
        <taxon>Lachnospiraceae</taxon>
        <taxon>Pseudobutyrivibrio</taxon>
    </lineage>
</organism>